<protein>
    <recommendedName>
        <fullName evidence="3">HECT-type E3 ubiquitin transferase</fullName>
        <ecNumber evidence="3">2.3.2.26</ecNumber>
    </recommendedName>
</protein>
<feature type="compositionally biased region" description="Polar residues" evidence="9">
    <location>
        <begin position="127"/>
        <end position="141"/>
    </location>
</feature>
<dbReference type="EC" id="2.3.2.26" evidence="3"/>
<feature type="compositionally biased region" description="Pro residues" evidence="9">
    <location>
        <begin position="65"/>
        <end position="80"/>
    </location>
</feature>
<feature type="compositionally biased region" description="Low complexity" evidence="9">
    <location>
        <begin position="81"/>
        <end position="106"/>
    </location>
</feature>
<keyword evidence="6 8" id="KW-0833">Ubl conjugation pathway</keyword>
<dbReference type="FunFam" id="3.30.2160.10:FF:000003">
    <property type="entry name" value="E3 ubiquitin-protein ligase"/>
    <property type="match status" value="1"/>
</dbReference>
<feature type="compositionally biased region" description="Polar residues" evidence="9">
    <location>
        <begin position="108"/>
        <end position="117"/>
    </location>
</feature>
<evidence type="ECO:0000256" key="6">
    <source>
        <dbReference type="ARBA" id="ARBA00022786"/>
    </source>
</evidence>
<dbReference type="GO" id="GO:0035519">
    <property type="term" value="P:protein K29-linked ubiquitination"/>
    <property type="evidence" value="ECO:0007669"/>
    <property type="project" value="TreeGrafter"/>
</dbReference>
<evidence type="ECO:0000256" key="9">
    <source>
        <dbReference type="SAM" id="MobiDB-lite"/>
    </source>
</evidence>
<dbReference type="GO" id="GO:0070936">
    <property type="term" value="P:protein K48-linked ubiquitination"/>
    <property type="evidence" value="ECO:0007669"/>
    <property type="project" value="TreeGrafter"/>
</dbReference>
<dbReference type="Pfam" id="PF00632">
    <property type="entry name" value="HECT"/>
    <property type="match status" value="1"/>
</dbReference>
<dbReference type="Pfam" id="PF00397">
    <property type="entry name" value="WW"/>
    <property type="match status" value="4"/>
</dbReference>
<dbReference type="PROSITE" id="PS50020">
    <property type="entry name" value="WW_DOMAIN_2"/>
    <property type="match status" value="4"/>
</dbReference>
<dbReference type="PANTHER" id="PTHR11254">
    <property type="entry name" value="HECT DOMAIN UBIQUITIN-PROTEIN LIGASE"/>
    <property type="match status" value="1"/>
</dbReference>
<evidence type="ECO:0000259" key="11">
    <source>
        <dbReference type="PROSITE" id="PS50237"/>
    </source>
</evidence>
<name>A0A674MKT2_TAKRU</name>
<proteinExistence type="predicted"/>
<keyword evidence="4" id="KW-0808">Transferase</keyword>
<feature type="domain" description="HECT" evidence="11">
    <location>
        <begin position="378"/>
        <end position="712"/>
    </location>
</feature>
<dbReference type="CDD" id="cd00078">
    <property type="entry name" value="HECTc"/>
    <property type="match status" value="1"/>
</dbReference>
<dbReference type="AlphaFoldDB" id="A0A674MKT2"/>
<feature type="region of interest" description="Disordered" evidence="9">
    <location>
        <begin position="1"/>
        <end position="168"/>
    </location>
</feature>
<dbReference type="GO" id="GO:0043161">
    <property type="term" value="P:proteasome-mediated ubiquitin-dependent protein catabolic process"/>
    <property type="evidence" value="ECO:0007669"/>
    <property type="project" value="TreeGrafter"/>
</dbReference>
<organism evidence="12 13">
    <name type="scientific">Takifugu rubripes</name>
    <name type="common">Japanese pufferfish</name>
    <name type="synonym">Fugu rubripes</name>
    <dbReference type="NCBI Taxonomy" id="31033"/>
    <lineage>
        <taxon>Eukaryota</taxon>
        <taxon>Metazoa</taxon>
        <taxon>Chordata</taxon>
        <taxon>Craniata</taxon>
        <taxon>Vertebrata</taxon>
        <taxon>Euteleostomi</taxon>
        <taxon>Actinopterygii</taxon>
        <taxon>Neopterygii</taxon>
        <taxon>Teleostei</taxon>
        <taxon>Neoteleostei</taxon>
        <taxon>Acanthomorphata</taxon>
        <taxon>Eupercaria</taxon>
        <taxon>Tetraodontiformes</taxon>
        <taxon>Tetradontoidea</taxon>
        <taxon>Tetraodontidae</taxon>
        <taxon>Takifugu</taxon>
    </lineage>
</organism>
<comment type="catalytic activity">
    <reaction evidence="1">
        <text>S-ubiquitinyl-[E2 ubiquitin-conjugating enzyme]-L-cysteine + [acceptor protein]-L-lysine = [E2 ubiquitin-conjugating enzyme]-L-cysteine + N(6)-ubiquitinyl-[acceptor protein]-L-lysine.</text>
        <dbReference type="EC" id="2.3.2.26"/>
    </reaction>
</comment>
<dbReference type="Gene3D" id="3.30.2160.10">
    <property type="entry name" value="Hect, E3 ligase catalytic domain"/>
    <property type="match status" value="1"/>
</dbReference>
<dbReference type="Ensembl" id="ENSTRUT00000074547.1">
    <property type="protein sequence ID" value="ENSTRUP00000061738.1"/>
    <property type="gene ID" value="ENSTRUG00000011522.3"/>
</dbReference>
<dbReference type="SMART" id="SM00119">
    <property type="entry name" value="HECTc"/>
    <property type="match status" value="1"/>
</dbReference>
<dbReference type="Gene3D" id="3.30.2410.10">
    <property type="entry name" value="Hect, E3 ligase catalytic domain"/>
    <property type="match status" value="1"/>
</dbReference>
<dbReference type="SUPFAM" id="SSF56204">
    <property type="entry name" value="Hect, E3 ligase catalytic domain"/>
    <property type="match status" value="1"/>
</dbReference>
<dbReference type="GeneTree" id="ENSGT00940000157014"/>
<evidence type="ECO:0000256" key="4">
    <source>
        <dbReference type="ARBA" id="ARBA00022679"/>
    </source>
</evidence>
<keyword evidence="13" id="KW-1185">Reference proteome</keyword>
<reference evidence="12" key="3">
    <citation type="submission" date="2025-09" db="UniProtKB">
        <authorList>
            <consortium name="Ensembl"/>
        </authorList>
    </citation>
    <scope>IDENTIFICATION</scope>
</reference>
<dbReference type="PANTHER" id="PTHR11254:SF66">
    <property type="entry name" value="E3 UBIQUITIN-PROTEIN LIGASE ITCHY HOMOLOG"/>
    <property type="match status" value="1"/>
</dbReference>
<dbReference type="UniPathway" id="UPA00143"/>
<dbReference type="GO" id="GO:0061630">
    <property type="term" value="F:ubiquitin protein ligase activity"/>
    <property type="evidence" value="ECO:0007669"/>
    <property type="project" value="UniProtKB-EC"/>
</dbReference>
<keyword evidence="5" id="KW-0677">Repeat</keyword>
<dbReference type="FunFam" id="2.20.70.10:FF:000063">
    <property type="entry name" value="E3 ubiquitin-protein ligase NEDD4"/>
    <property type="match status" value="1"/>
</dbReference>
<dbReference type="InterPro" id="IPR001202">
    <property type="entry name" value="WW_dom"/>
</dbReference>
<evidence type="ECO:0000256" key="7">
    <source>
        <dbReference type="PIRSR" id="PIRSR001569-1"/>
    </source>
</evidence>
<evidence type="ECO:0000313" key="13">
    <source>
        <dbReference type="Proteomes" id="UP000005226"/>
    </source>
</evidence>
<feature type="domain" description="WW" evidence="10">
    <location>
        <begin position="160"/>
        <end position="193"/>
    </location>
</feature>
<dbReference type="InterPro" id="IPR000569">
    <property type="entry name" value="HECT_dom"/>
</dbReference>
<evidence type="ECO:0000256" key="2">
    <source>
        <dbReference type="ARBA" id="ARBA00004906"/>
    </source>
</evidence>
<feature type="domain" description="WW" evidence="10">
    <location>
        <begin position="270"/>
        <end position="303"/>
    </location>
</feature>
<dbReference type="FunFam" id="3.30.2410.10:FF:000002">
    <property type="entry name" value="E3 ubiquitin-protein ligase HECW2"/>
    <property type="match status" value="1"/>
</dbReference>
<feature type="active site" description="Glycyl thioester intermediate" evidence="7 8">
    <location>
        <position position="680"/>
    </location>
</feature>
<evidence type="ECO:0000313" key="12">
    <source>
        <dbReference type="Ensembl" id="ENSTRUP00000061738.1"/>
    </source>
</evidence>
<dbReference type="InterPro" id="IPR036020">
    <property type="entry name" value="WW_dom_sf"/>
</dbReference>
<dbReference type="PROSITE" id="PS50237">
    <property type="entry name" value="HECT"/>
    <property type="match status" value="1"/>
</dbReference>
<feature type="domain" description="WW" evidence="10">
    <location>
        <begin position="310"/>
        <end position="343"/>
    </location>
</feature>
<dbReference type="InterPro" id="IPR050409">
    <property type="entry name" value="E3_ubiq-protein_ligase"/>
</dbReference>
<evidence type="ECO:0000256" key="5">
    <source>
        <dbReference type="ARBA" id="ARBA00022737"/>
    </source>
</evidence>
<dbReference type="PROSITE" id="PS01159">
    <property type="entry name" value="WW_DOMAIN_1"/>
    <property type="match status" value="4"/>
</dbReference>
<evidence type="ECO:0000256" key="8">
    <source>
        <dbReference type="PROSITE-ProRule" id="PRU00104"/>
    </source>
</evidence>
<evidence type="ECO:0000259" key="10">
    <source>
        <dbReference type="PROSITE" id="PS50020"/>
    </source>
</evidence>
<dbReference type="InterPro" id="IPR024928">
    <property type="entry name" value="E3_ub_ligase_SMURF1"/>
</dbReference>
<feature type="domain" description="WW" evidence="10">
    <location>
        <begin position="192"/>
        <end position="225"/>
    </location>
</feature>
<dbReference type="Gene3D" id="2.20.70.10">
    <property type="match status" value="4"/>
</dbReference>
<dbReference type="SMART" id="SM00456">
    <property type="entry name" value="WW"/>
    <property type="match status" value="4"/>
</dbReference>
<reference evidence="12" key="2">
    <citation type="submission" date="2025-08" db="UniProtKB">
        <authorList>
            <consortium name="Ensembl"/>
        </authorList>
    </citation>
    <scope>IDENTIFICATION</scope>
</reference>
<dbReference type="GO" id="GO:0070534">
    <property type="term" value="P:protein K63-linked ubiquitination"/>
    <property type="evidence" value="ECO:0007669"/>
    <property type="project" value="TreeGrafter"/>
</dbReference>
<dbReference type="InterPro" id="IPR035983">
    <property type="entry name" value="Hect_E3_ubiquitin_ligase"/>
</dbReference>
<reference evidence="12 13" key="1">
    <citation type="journal article" date="2011" name="Genome Biol. Evol.">
        <title>Integration of the genetic map and genome assembly of fugu facilitates insights into distinct features of genome evolution in teleosts and mammals.</title>
        <authorList>
            <person name="Kai W."/>
            <person name="Kikuchi K."/>
            <person name="Tohari S."/>
            <person name="Chew A.K."/>
            <person name="Tay A."/>
            <person name="Fujiwara A."/>
            <person name="Hosoya S."/>
            <person name="Suetake H."/>
            <person name="Naruse K."/>
            <person name="Brenner S."/>
            <person name="Suzuki Y."/>
            <person name="Venkatesh B."/>
        </authorList>
    </citation>
    <scope>NUCLEOTIDE SEQUENCE [LARGE SCALE GENOMIC DNA]</scope>
</reference>
<dbReference type="Gene3D" id="3.90.1750.10">
    <property type="entry name" value="Hect, E3 ligase catalytic domains"/>
    <property type="match status" value="1"/>
</dbReference>
<gene>
    <name evidence="12" type="primary">itchb</name>
</gene>
<comment type="pathway">
    <text evidence="2">Protein modification; protein ubiquitination.</text>
</comment>
<dbReference type="GO" id="GO:0005737">
    <property type="term" value="C:cytoplasm"/>
    <property type="evidence" value="ECO:0007669"/>
    <property type="project" value="TreeGrafter"/>
</dbReference>
<dbReference type="CDD" id="cd00201">
    <property type="entry name" value="WW"/>
    <property type="match status" value="4"/>
</dbReference>
<dbReference type="PIRSF" id="PIRSF001569">
    <property type="entry name" value="E3_ub_ligase_SMURF1"/>
    <property type="match status" value="1"/>
</dbReference>
<dbReference type="Proteomes" id="UP000005226">
    <property type="component" value="Chromosome 3"/>
</dbReference>
<dbReference type="FunFam" id="3.90.1750.10:FF:000079">
    <property type="entry name" value="E3 ubiquitin-protein ligase"/>
    <property type="match status" value="1"/>
</dbReference>
<feature type="compositionally biased region" description="Low complexity" evidence="9">
    <location>
        <begin position="49"/>
        <end position="64"/>
    </location>
</feature>
<dbReference type="FunFam" id="2.20.70.10:FF:000009">
    <property type="entry name" value="E3 ubiquitin-protein ligase"/>
    <property type="match status" value="1"/>
</dbReference>
<evidence type="ECO:0000256" key="3">
    <source>
        <dbReference type="ARBA" id="ARBA00012485"/>
    </source>
</evidence>
<evidence type="ECO:0000256" key="1">
    <source>
        <dbReference type="ARBA" id="ARBA00000885"/>
    </source>
</evidence>
<sequence length="712" mass="81705">MFATAEADQHCKSNGESQPNGDHIKKQSRDNSPAVDGVEHRSSPSGRRSVNSTNSPSVSSGPSKPLRPPRPSRPPPPTPRRPTSSPALSSNGSASADGSDAQSGSDTPARTSASASEMSPLAGSERASISTNSSGTASTRQPTSSVNPVVPPRVPAVNTGPLPPGWEQRVDPGGRVYYVDHVEKRTTWERPEPLPPGWERRVDQMGRVYYVDHITRTTTWQRPTMETVRNYEQWQHQRNQLQGAMQQFNQRFIFGDQVSATQNKEFDPLGPLPHGWEKRTDPNGRVYFVHHPTRATQWEDPRTQGLLNEKPLPEGWEMRFTVDGIPYFVDHNRRTTTYIDPRTGKSSLLTKYLSLHQIVSVSRKTLFEDSFQQIMSFNAQDLRRRLWIIFPGEEGLDYGGVAREWFFLLSHEVLNPMYCLFEYAGKDNYCLQINPASYINPDHLKYFKFIGRFIAMALFHGKFIDTGFSLPFYKRILNKPLALKDLESIDPEFYNSLMWIKDNNIEECDLEMFFSVDKDILGEITTHELKPGGGDIQVTEENKEEYIKLVAEWRLSRGVEEQTQAFFEGFNEVLPQQYLQYFDAKELEVMLCGMQEIDLTDWQRNTIYRHYARNSKQIMWFWQFIKEMDNEKRMRLLQFVSGTCRLPVGGFADLMGSNGPQKFCIEKVGKENWLPRSHTCFNRLDLPPYKSYEQLKEKLMFAIEETEGFGQE</sequence>
<accession>A0A674MKT2</accession>
<dbReference type="FunFam" id="2.20.70.10:FF:000017">
    <property type="entry name" value="E3 ubiquitin-protein ligase"/>
    <property type="match status" value="1"/>
</dbReference>
<dbReference type="SUPFAM" id="SSF51045">
    <property type="entry name" value="WW domain"/>
    <property type="match status" value="4"/>
</dbReference>